<comment type="catalytic activity">
    <reaction evidence="10">
        <text>a beta-D-glucosylceramide + H2O = an N-acyl-sphingoid base + D-glucose</text>
        <dbReference type="Rhea" id="RHEA:81447"/>
        <dbReference type="ChEBI" id="CHEBI:4167"/>
        <dbReference type="ChEBI" id="CHEBI:15377"/>
        <dbReference type="ChEBI" id="CHEBI:83264"/>
        <dbReference type="ChEBI" id="CHEBI:83273"/>
    </reaction>
    <physiologicalReaction direction="left-to-right" evidence="10">
        <dbReference type="Rhea" id="RHEA:81448"/>
    </physiologicalReaction>
</comment>
<evidence type="ECO:0000256" key="5">
    <source>
        <dbReference type="ARBA" id="ARBA00012658"/>
    </source>
</evidence>
<dbReference type="GO" id="GO:0030163">
    <property type="term" value="P:protein catabolic process"/>
    <property type="evidence" value="ECO:0007669"/>
    <property type="project" value="UniProtKB-ARBA"/>
</dbReference>
<dbReference type="GO" id="GO:0004348">
    <property type="term" value="F:glucosylceramidase activity"/>
    <property type="evidence" value="ECO:0007669"/>
    <property type="project" value="UniProtKB-EC"/>
</dbReference>
<evidence type="ECO:0000256" key="8">
    <source>
        <dbReference type="ARBA" id="ARBA00022919"/>
    </source>
</evidence>
<proteinExistence type="inferred from homology"/>
<dbReference type="GO" id="GO:0051246">
    <property type="term" value="P:regulation of protein metabolic process"/>
    <property type="evidence" value="ECO:0007669"/>
    <property type="project" value="UniProtKB-ARBA"/>
</dbReference>
<comment type="similarity">
    <text evidence="4 12">Belongs to the glycosyl hydrolase 30 family.</text>
</comment>
<dbReference type="SUPFAM" id="SSF51445">
    <property type="entry name" value="(Trans)glycosidases"/>
    <property type="match status" value="1"/>
</dbReference>
<dbReference type="GO" id="GO:0007040">
    <property type="term" value="P:lysosome organization"/>
    <property type="evidence" value="ECO:0007669"/>
    <property type="project" value="UniProtKB-ARBA"/>
</dbReference>
<dbReference type="GO" id="GO:0006066">
    <property type="term" value="P:alcohol metabolic process"/>
    <property type="evidence" value="ECO:0007669"/>
    <property type="project" value="UniProtKB-ARBA"/>
</dbReference>
<comment type="catalytic activity">
    <reaction evidence="11">
        <text>an N-acyl-1-beta-D-glucosyl-15-methylhexadecasphing-4-enine + H2O = an N-acyl-15-methylhexadecasphing-4-enine + D-glucose</text>
        <dbReference type="Rhea" id="RHEA:34755"/>
        <dbReference type="ChEBI" id="CHEBI:4167"/>
        <dbReference type="ChEBI" id="CHEBI:15377"/>
        <dbReference type="ChEBI" id="CHEBI:70815"/>
        <dbReference type="ChEBI" id="CHEBI:70846"/>
    </reaction>
    <physiologicalReaction direction="left-to-right" evidence="11">
        <dbReference type="Rhea" id="RHEA:34756"/>
    </physiologicalReaction>
</comment>
<reference evidence="16" key="1">
    <citation type="submission" date="2022-12" db="EMBL/GenBank/DDBJ databases">
        <title>Genome assemblies of Blomia tropicalis.</title>
        <authorList>
            <person name="Cui Y."/>
        </authorList>
    </citation>
    <scope>NUCLEOTIDE SEQUENCE</scope>
    <source>
        <tissue evidence="16">Adult mites</tissue>
    </source>
</reference>
<keyword evidence="6 13" id="KW-0732">Signal</keyword>
<comment type="pathway">
    <text evidence="3">Sphingolipid metabolism.</text>
</comment>
<dbReference type="GO" id="GO:0016758">
    <property type="term" value="F:hexosyltransferase activity"/>
    <property type="evidence" value="ECO:0007669"/>
    <property type="project" value="UniProtKB-ARBA"/>
</dbReference>
<evidence type="ECO:0000256" key="1">
    <source>
        <dbReference type="ARBA" id="ARBA00001013"/>
    </source>
</evidence>
<dbReference type="EMBL" id="JAPWDV010000001">
    <property type="protein sequence ID" value="KAJ6224378.1"/>
    <property type="molecule type" value="Genomic_DNA"/>
</dbReference>
<dbReference type="InterPro" id="IPR033452">
    <property type="entry name" value="GH30_C"/>
</dbReference>
<dbReference type="Pfam" id="PF17189">
    <property type="entry name" value="Glyco_hydro_30C"/>
    <property type="match status" value="1"/>
</dbReference>
<dbReference type="OMA" id="IPYMQMA"/>
<protein>
    <recommendedName>
        <fullName evidence="5 12">Glucosylceramidase</fullName>
        <ecNumber evidence="5 12">3.2.1.45</ecNumber>
    </recommendedName>
</protein>
<keyword evidence="8 12" id="KW-0746">Sphingolipid metabolism</keyword>
<dbReference type="EC" id="3.2.1.45" evidence="5 12"/>
<dbReference type="GO" id="GO:0005102">
    <property type="term" value="F:signaling receptor binding"/>
    <property type="evidence" value="ECO:0007669"/>
    <property type="project" value="UniProtKB-ARBA"/>
</dbReference>
<evidence type="ECO:0000256" key="12">
    <source>
        <dbReference type="RuleBase" id="RU361188"/>
    </source>
</evidence>
<dbReference type="PANTHER" id="PTHR11069">
    <property type="entry name" value="GLUCOSYLCERAMIDASE"/>
    <property type="match status" value="1"/>
</dbReference>
<evidence type="ECO:0000256" key="3">
    <source>
        <dbReference type="ARBA" id="ARBA00004991"/>
    </source>
</evidence>
<evidence type="ECO:0000256" key="2">
    <source>
        <dbReference type="ARBA" id="ARBA00004760"/>
    </source>
</evidence>
<keyword evidence="12" id="KW-0326">Glycosidase</keyword>
<feature type="signal peptide" evidence="13">
    <location>
        <begin position="1"/>
        <end position="21"/>
    </location>
</feature>
<evidence type="ECO:0000256" key="13">
    <source>
        <dbReference type="SAM" id="SignalP"/>
    </source>
</evidence>
<dbReference type="Proteomes" id="UP001142055">
    <property type="component" value="Chromosome 1"/>
</dbReference>
<name>A0A9Q0RQC7_BLOTA</name>
<dbReference type="GO" id="GO:0008202">
    <property type="term" value="P:steroid metabolic process"/>
    <property type="evidence" value="ECO:0007669"/>
    <property type="project" value="UniProtKB-ARBA"/>
</dbReference>
<dbReference type="AlphaFoldDB" id="A0A9Q0RQC7"/>
<comment type="catalytic activity">
    <reaction evidence="1">
        <text>a beta-D-glucosyl-(1&lt;-&gt;1')-N-acylsphing-4-enine + H2O = an N-acylsphing-4-enine + D-glucose</text>
        <dbReference type="Rhea" id="RHEA:13269"/>
        <dbReference type="ChEBI" id="CHEBI:4167"/>
        <dbReference type="ChEBI" id="CHEBI:15377"/>
        <dbReference type="ChEBI" id="CHEBI:22801"/>
        <dbReference type="ChEBI" id="CHEBI:52639"/>
        <dbReference type="EC" id="3.2.1.45"/>
    </reaction>
    <physiologicalReaction direction="left-to-right" evidence="1">
        <dbReference type="Rhea" id="RHEA:13270"/>
    </physiologicalReaction>
</comment>
<dbReference type="InterPro" id="IPR001139">
    <property type="entry name" value="Glyco_hydro_30"/>
</dbReference>
<evidence type="ECO:0000256" key="11">
    <source>
        <dbReference type="ARBA" id="ARBA00051345"/>
    </source>
</evidence>
<dbReference type="GO" id="GO:0032006">
    <property type="term" value="P:regulation of TOR signaling"/>
    <property type="evidence" value="ECO:0007669"/>
    <property type="project" value="UniProtKB-ARBA"/>
</dbReference>
<dbReference type="GO" id="GO:0006914">
    <property type="term" value="P:autophagy"/>
    <property type="evidence" value="ECO:0007669"/>
    <property type="project" value="UniProtKB-ARBA"/>
</dbReference>
<dbReference type="FunFam" id="3.20.20.80:FF:000030">
    <property type="entry name" value="Lysosomal acid glucosylceramidase"/>
    <property type="match status" value="1"/>
</dbReference>
<dbReference type="GO" id="GO:0016241">
    <property type="term" value="P:regulation of macroautophagy"/>
    <property type="evidence" value="ECO:0007669"/>
    <property type="project" value="UniProtKB-ARBA"/>
</dbReference>
<evidence type="ECO:0000259" key="14">
    <source>
        <dbReference type="Pfam" id="PF02055"/>
    </source>
</evidence>
<evidence type="ECO:0000256" key="9">
    <source>
        <dbReference type="ARBA" id="ARBA00023098"/>
    </source>
</evidence>
<dbReference type="InterPro" id="IPR033453">
    <property type="entry name" value="Glyco_hydro_30_TIM-barrel"/>
</dbReference>
<dbReference type="GO" id="GO:0005774">
    <property type="term" value="C:vacuolar membrane"/>
    <property type="evidence" value="ECO:0007669"/>
    <property type="project" value="UniProtKB-ARBA"/>
</dbReference>
<keyword evidence="9 12" id="KW-0443">Lipid metabolism</keyword>
<dbReference type="PANTHER" id="PTHR11069:SF23">
    <property type="entry name" value="LYSOSOMAL ACID GLUCOSYLCERAMIDASE"/>
    <property type="match status" value="1"/>
</dbReference>
<evidence type="ECO:0000256" key="6">
    <source>
        <dbReference type="ARBA" id="ARBA00022729"/>
    </source>
</evidence>
<dbReference type="SUPFAM" id="SSF51011">
    <property type="entry name" value="Glycosyl hydrolase domain"/>
    <property type="match status" value="1"/>
</dbReference>
<gene>
    <name evidence="16" type="ORF">RDWZM_002923</name>
</gene>
<evidence type="ECO:0000313" key="16">
    <source>
        <dbReference type="EMBL" id="KAJ6224378.1"/>
    </source>
</evidence>
<feature type="domain" description="Glycosyl hydrolase family 30 beta sandwich" evidence="15">
    <location>
        <begin position="455"/>
        <end position="519"/>
    </location>
</feature>
<evidence type="ECO:0000313" key="17">
    <source>
        <dbReference type="Proteomes" id="UP001142055"/>
    </source>
</evidence>
<dbReference type="InterPro" id="IPR017853">
    <property type="entry name" value="GH"/>
</dbReference>
<evidence type="ECO:0000259" key="15">
    <source>
        <dbReference type="Pfam" id="PF17189"/>
    </source>
</evidence>
<evidence type="ECO:0000256" key="10">
    <source>
        <dbReference type="ARBA" id="ARBA00050474"/>
    </source>
</evidence>
<dbReference type="GO" id="GO:0006680">
    <property type="term" value="P:glucosylceramide catabolic process"/>
    <property type="evidence" value="ECO:0007669"/>
    <property type="project" value="TreeGrafter"/>
</dbReference>
<sequence length="522" mass="59623">MNYQLIFIVTCALFTCGVTYASNCIHRDYGYGASVCVCNETYCDSLEPIVKTENGLVQSYVTSIGGDRLTRTDLHFEKVEHQHESINVTVTINSEIKYHKIVGFGGAFTDAAGFNIVKLPKSMQTRLIEDYYGSDGIEYRIARVPMGGCDFSTRPYTYDDHPNDFNLSKFALQSEDLQYKIPYLKMAQEASSDRLSIFASPWGPPAWMKENGKINEGGFLIGAPGEKYYKTWAKYYVKFLDEYTKHNISIWAITILNEPEVGFIQHFGWNSLALNATLERDFIKLDLIPELHRNGYTKDKLKLIILDGQISWVGDFANTILGDETLKDNISGIGYHWYLNFIANRTEVDVVSRKFPDHFLLSTEACQELYGEELHLGEWKTFNRYVDDIIKDLNHYTSGWIDWNIALDVTGGPNWAKNNVKAPIIVNVTDSGAEYYKEPFFYGLGHFSKFLVPESVRVHHETNLNDDEDNVLLTVFQRPDNGTVLTLLNKHETPITVSVNDPKYGHLYVKVQPEALQTLLWY</sequence>
<dbReference type="GO" id="GO:0005764">
    <property type="term" value="C:lysosome"/>
    <property type="evidence" value="ECO:0007669"/>
    <property type="project" value="UniProtKB-ARBA"/>
</dbReference>
<keyword evidence="7 12" id="KW-0378">Hydrolase</keyword>
<comment type="caution">
    <text evidence="16">The sequence shown here is derived from an EMBL/GenBank/DDBJ whole genome shotgun (WGS) entry which is preliminary data.</text>
</comment>
<dbReference type="Pfam" id="PF02055">
    <property type="entry name" value="Glyco_hydro_30"/>
    <property type="match status" value="1"/>
</dbReference>
<dbReference type="PRINTS" id="PR00843">
    <property type="entry name" value="GLHYDRLASE30"/>
</dbReference>
<organism evidence="16 17">
    <name type="scientific">Blomia tropicalis</name>
    <name type="common">Mite</name>
    <dbReference type="NCBI Taxonomy" id="40697"/>
    <lineage>
        <taxon>Eukaryota</taxon>
        <taxon>Metazoa</taxon>
        <taxon>Ecdysozoa</taxon>
        <taxon>Arthropoda</taxon>
        <taxon>Chelicerata</taxon>
        <taxon>Arachnida</taxon>
        <taxon>Acari</taxon>
        <taxon>Acariformes</taxon>
        <taxon>Sarcoptiformes</taxon>
        <taxon>Astigmata</taxon>
        <taxon>Glycyphagoidea</taxon>
        <taxon>Echimyopodidae</taxon>
        <taxon>Blomia</taxon>
    </lineage>
</organism>
<dbReference type="GO" id="GO:0010605">
    <property type="term" value="P:negative regulation of macromolecule metabolic process"/>
    <property type="evidence" value="ECO:0007669"/>
    <property type="project" value="UniProtKB-ARBA"/>
</dbReference>
<dbReference type="GO" id="GO:0042391">
    <property type="term" value="P:regulation of membrane potential"/>
    <property type="evidence" value="ECO:0007669"/>
    <property type="project" value="UniProtKB-ARBA"/>
</dbReference>
<comment type="pathway">
    <text evidence="2">Lipid metabolism; sphingolipid metabolism.</text>
</comment>
<dbReference type="Gene3D" id="3.20.20.80">
    <property type="entry name" value="Glycosidases"/>
    <property type="match status" value="1"/>
</dbReference>
<keyword evidence="17" id="KW-1185">Reference proteome</keyword>
<feature type="domain" description="Glycosyl hydrolase family 30 TIM-barrel" evidence="14">
    <location>
        <begin position="101"/>
        <end position="451"/>
    </location>
</feature>
<evidence type="ECO:0000256" key="4">
    <source>
        <dbReference type="ARBA" id="ARBA00005382"/>
    </source>
</evidence>
<evidence type="ECO:0000256" key="7">
    <source>
        <dbReference type="ARBA" id="ARBA00022801"/>
    </source>
</evidence>
<accession>A0A9Q0RQC7</accession>
<feature type="chain" id="PRO_5040331929" description="Glucosylceramidase" evidence="13">
    <location>
        <begin position="22"/>
        <end position="522"/>
    </location>
</feature>